<gene>
    <name evidence="1" type="ORF">ASPBRDRAFT_39937</name>
</gene>
<dbReference type="RefSeq" id="XP_067481981.1">
    <property type="nucleotide sequence ID" value="XM_067624247.1"/>
</dbReference>
<dbReference type="Proteomes" id="UP000184499">
    <property type="component" value="Unassembled WGS sequence"/>
</dbReference>
<dbReference type="GeneID" id="93576735"/>
<proteinExistence type="predicted"/>
<accession>A0A1L9USI7</accession>
<dbReference type="EMBL" id="KV878681">
    <property type="protein sequence ID" value="OJJ74733.1"/>
    <property type="molecule type" value="Genomic_DNA"/>
</dbReference>
<organism evidence="1 2">
    <name type="scientific">Aspergillus brasiliensis (strain CBS 101740 / IMI 381727 / IBT 21946)</name>
    <dbReference type="NCBI Taxonomy" id="767769"/>
    <lineage>
        <taxon>Eukaryota</taxon>
        <taxon>Fungi</taxon>
        <taxon>Dikarya</taxon>
        <taxon>Ascomycota</taxon>
        <taxon>Pezizomycotina</taxon>
        <taxon>Eurotiomycetes</taxon>
        <taxon>Eurotiomycetidae</taxon>
        <taxon>Eurotiales</taxon>
        <taxon>Aspergillaceae</taxon>
        <taxon>Aspergillus</taxon>
        <taxon>Aspergillus subgen. Circumdati</taxon>
    </lineage>
</organism>
<evidence type="ECO:0000313" key="1">
    <source>
        <dbReference type="EMBL" id="OJJ74733.1"/>
    </source>
</evidence>
<dbReference type="OrthoDB" id="10294782at2759"/>
<evidence type="ECO:0000313" key="2">
    <source>
        <dbReference type="Proteomes" id="UP000184499"/>
    </source>
</evidence>
<name>A0A1L9USI7_ASPBC</name>
<protein>
    <submittedName>
        <fullName evidence="1">Uncharacterized protein</fullName>
    </submittedName>
</protein>
<dbReference type="VEuPathDB" id="FungiDB:ASPBRDRAFT_39937"/>
<reference evidence="2" key="1">
    <citation type="journal article" date="2017" name="Genome Biol.">
        <title>Comparative genomics reveals high biological diversity and specific adaptations in the industrially and medically important fungal genus Aspergillus.</title>
        <authorList>
            <person name="de Vries R.P."/>
            <person name="Riley R."/>
            <person name="Wiebenga A."/>
            <person name="Aguilar-Osorio G."/>
            <person name="Amillis S."/>
            <person name="Uchima C.A."/>
            <person name="Anderluh G."/>
            <person name="Asadollahi M."/>
            <person name="Askin M."/>
            <person name="Barry K."/>
            <person name="Battaglia E."/>
            <person name="Bayram O."/>
            <person name="Benocci T."/>
            <person name="Braus-Stromeyer S.A."/>
            <person name="Caldana C."/>
            <person name="Canovas D."/>
            <person name="Cerqueira G.C."/>
            <person name="Chen F."/>
            <person name="Chen W."/>
            <person name="Choi C."/>
            <person name="Clum A."/>
            <person name="Dos Santos R.A."/>
            <person name="Damasio A.R."/>
            <person name="Diallinas G."/>
            <person name="Emri T."/>
            <person name="Fekete E."/>
            <person name="Flipphi M."/>
            <person name="Freyberg S."/>
            <person name="Gallo A."/>
            <person name="Gournas C."/>
            <person name="Habgood R."/>
            <person name="Hainaut M."/>
            <person name="Harispe M.L."/>
            <person name="Henrissat B."/>
            <person name="Hilden K.S."/>
            <person name="Hope R."/>
            <person name="Hossain A."/>
            <person name="Karabika E."/>
            <person name="Karaffa L."/>
            <person name="Karanyi Z."/>
            <person name="Krasevec N."/>
            <person name="Kuo A."/>
            <person name="Kusch H."/>
            <person name="LaButti K."/>
            <person name="Lagendijk E.L."/>
            <person name="Lapidus A."/>
            <person name="Levasseur A."/>
            <person name="Lindquist E."/>
            <person name="Lipzen A."/>
            <person name="Logrieco A.F."/>
            <person name="MacCabe A."/>
            <person name="Maekelae M.R."/>
            <person name="Malavazi I."/>
            <person name="Melin P."/>
            <person name="Meyer V."/>
            <person name="Mielnichuk N."/>
            <person name="Miskei M."/>
            <person name="Molnar A.P."/>
            <person name="Mule G."/>
            <person name="Ngan C.Y."/>
            <person name="Orejas M."/>
            <person name="Orosz E."/>
            <person name="Ouedraogo J.P."/>
            <person name="Overkamp K.M."/>
            <person name="Park H.-S."/>
            <person name="Perrone G."/>
            <person name="Piumi F."/>
            <person name="Punt P.J."/>
            <person name="Ram A.F."/>
            <person name="Ramon A."/>
            <person name="Rauscher S."/>
            <person name="Record E."/>
            <person name="Riano-Pachon D.M."/>
            <person name="Robert V."/>
            <person name="Roehrig J."/>
            <person name="Ruller R."/>
            <person name="Salamov A."/>
            <person name="Salih N.S."/>
            <person name="Samson R.A."/>
            <person name="Sandor E."/>
            <person name="Sanguinetti M."/>
            <person name="Schuetze T."/>
            <person name="Sepcic K."/>
            <person name="Shelest E."/>
            <person name="Sherlock G."/>
            <person name="Sophianopoulou V."/>
            <person name="Squina F.M."/>
            <person name="Sun H."/>
            <person name="Susca A."/>
            <person name="Todd R.B."/>
            <person name="Tsang A."/>
            <person name="Unkles S.E."/>
            <person name="van de Wiele N."/>
            <person name="van Rossen-Uffink D."/>
            <person name="Oliveira J.V."/>
            <person name="Vesth T.C."/>
            <person name="Visser J."/>
            <person name="Yu J.-H."/>
            <person name="Zhou M."/>
            <person name="Andersen M.R."/>
            <person name="Archer D.B."/>
            <person name="Baker S.E."/>
            <person name="Benoit I."/>
            <person name="Brakhage A.A."/>
            <person name="Braus G.H."/>
            <person name="Fischer R."/>
            <person name="Frisvad J.C."/>
            <person name="Goldman G.H."/>
            <person name="Houbraken J."/>
            <person name="Oakley B."/>
            <person name="Pocsi I."/>
            <person name="Scazzocchio C."/>
            <person name="Seiboth B."/>
            <person name="vanKuyk P.A."/>
            <person name="Wortman J."/>
            <person name="Dyer P.S."/>
            <person name="Grigoriev I.V."/>
        </authorList>
    </citation>
    <scope>NUCLEOTIDE SEQUENCE [LARGE SCALE GENOMIC DNA]</scope>
    <source>
        <strain evidence="2">CBS 101740 / IMI 381727 / IBT 21946</strain>
    </source>
</reference>
<keyword evidence="2" id="KW-1185">Reference proteome</keyword>
<sequence>MVILAYQDLHQSADRSKSLTCIGYSSLRDLEKDEYRNWKGALLGGDLLTFQKAIERS</sequence>
<dbReference type="AlphaFoldDB" id="A0A1L9USI7"/>